<comment type="caution">
    <text evidence="2">The sequence shown here is derived from an EMBL/GenBank/DDBJ whole genome shotgun (WGS) entry which is preliminary data.</text>
</comment>
<reference evidence="2" key="1">
    <citation type="journal article" date="2016" name="Int. J. Syst. Evol. Microbiol.">
        <title>Pseudoxanthomonas helianthi sp. nov., isolated from roots of Jerusalem artichoke (Helianthus tuberosus).</title>
        <authorList>
            <person name="Kittiwongwattana C."/>
            <person name="Thawai C."/>
        </authorList>
    </citation>
    <scope>NUCLEOTIDE SEQUENCE</scope>
    <source>
        <strain evidence="2">110414</strain>
    </source>
</reference>
<keyword evidence="3" id="KW-1185">Reference proteome</keyword>
<dbReference type="RefSeq" id="WP_210537079.1">
    <property type="nucleotide sequence ID" value="NZ_JAGKTC010000003.1"/>
</dbReference>
<feature type="signal peptide" evidence="1">
    <location>
        <begin position="1"/>
        <end position="21"/>
    </location>
</feature>
<dbReference type="EMBL" id="JAGKTC010000003">
    <property type="protein sequence ID" value="MBP3985196.1"/>
    <property type="molecule type" value="Genomic_DNA"/>
</dbReference>
<dbReference type="AlphaFoldDB" id="A0A940X581"/>
<evidence type="ECO:0000313" key="2">
    <source>
        <dbReference type="EMBL" id="MBP3985196.1"/>
    </source>
</evidence>
<organism evidence="2 3">
    <name type="scientific">Pseudoxanthomonas helianthi</name>
    <dbReference type="NCBI Taxonomy" id="1453541"/>
    <lineage>
        <taxon>Bacteria</taxon>
        <taxon>Pseudomonadati</taxon>
        <taxon>Pseudomonadota</taxon>
        <taxon>Gammaproteobacteria</taxon>
        <taxon>Lysobacterales</taxon>
        <taxon>Lysobacteraceae</taxon>
        <taxon>Pseudoxanthomonas</taxon>
    </lineage>
</organism>
<proteinExistence type="predicted"/>
<name>A0A940X581_9GAMM</name>
<sequence length="215" mass="23814">MKTLRITALALALLLPLGAQAGSVRDDVRHDMAEARSEVRAELAKARVELDTENLEVGNSFHFGKDGKRKASRDEKLPKAEITPRGDFLIEGKAVAVNAAQRQQLLGYRGLVIEIAKDGIDAGEHAAMAAIEATDTSLFGLIWGGMTGSLERRVERTVKQHVEPMVRRICHRLPDVLASQQQLSASLPQFRPYATLERDDVDDCEKDIRNDFAMR</sequence>
<reference evidence="2" key="2">
    <citation type="submission" date="2021-03" db="EMBL/GenBank/DDBJ databases">
        <authorList>
            <person name="Cao W."/>
        </authorList>
    </citation>
    <scope>NUCLEOTIDE SEQUENCE</scope>
    <source>
        <strain evidence="2">110414</strain>
    </source>
</reference>
<gene>
    <name evidence="2" type="ORF">J5837_12340</name>
</gene>
<accession>A0A940X581</accession>
<keyword evidence="1" id="KW-0732">Signal</keyword>
<evidence type="ECO:0000313" key="3">
    <source>
        <dbReference type="Proteomes" id="UP000673447"/>
    </source>
</evidence>
<dbReference type="Proteomes" id="UP000673447">
    <property type="component" value="Unassembled WGS sequence"/>
</dbReference>
<protein>
    <recommendedName>
        <fullName evidence="4">YggN family protein</fullName>
    </recommendedName>
</protein>
<evidence type="ECO:0008006" key="4">
    <source>
        <dbReference type="Google" id="ProtNLM"/>
    </source>
</evidence>
<evidence type="ECO:0000256" key="1">
    <source>
        <dbReference type="SAM" id="SignalP"/>
    </source>
</evidence>
<feature type="chain" id="PRO_5037013585" description="YggN family protein" evidence="1">
    <location>
        <begin position="22"/>
        <end position="215"/>
    </location>
</feature>